<dbReference type="Pfam" id="PF07883">
    <property type="entry name" value="Cupin_2"/>
    <property type="match status" value="1"/>
</dbReference>
<comment type="caution">
    <text evidence="3">The sequence shown here is derived from an EMBL/GenBank/DDBJ whole genome shotgun (WGS) entry which is preliminary data.</text>
</comment>
<dbReference type="CDD" id="cd02223">
    <property type="entry name" value="cupin_Bh2720-like"/>
    <property type="match status" value="1"/>
</dbReference>
<dbReference type="InterPro" id="IPR013096">
    <property type="entry name" value="Cupin_2"/>
</dbReference>
<dbReference type="AlphaFoldDB" id="A0A2M7EBP8"/>
<dbReference type="PANTHER" id="PTHR43346:SF1">
    <property type="entry name" value="QUERCETIN 2,3-DIOXYGENASE-RELATED"/>
    <property type="match status" value="1"/>
</dbReference>
<name>A0A2M7EBP8_9BACT</name>
<feature type="domain" description="Cupin type-2" evidence="2">
    <location>
        <begin position="32"/>
        <end position="102"/>
    </location>
</feature>
<accession>A0A2M7EBP8</accession>
<protein>
    <submittedName>
        <fullName evidence="3">Cupin domain-containing protein</fullName>
    </submittedName>
</protein>
<sequence length="132" mass="15157">MRGFITNIEKDTENNNFFRKVIFTAKHSQLVLMSLKPGEEIGEEVHNNLDQFFRFEEGKGKVVIEREEFRVEDGFAIVIPAGTKHNVINTSLTEPLNLYTIYSPPNHKDGTIHKTKEEAESSEEHFDGKTSF</sequence>
<evidence type="ECO:0000313" key="3">
    <source>
        <dbReference type="EMBL" id="PIV65172.1"/>
    </source>
</evidence>
<evidence type="ECO:0000313" key="4">
    <source>
        <dbReference type="Proteomes" id="UP000230766"/>
    </source>
</evidence>
<dbReference type="EMBL" id="PETJ01000023">
    <property type="protein sequence ID" value="PIV65172.1"/>
    <property type="molecule type" value="Genomic_DNA"/>
</dbReference>
<dbReference type="Proteomes" id="UP000230766">
    <property type="component" value="Unassembled WGS sequence"/>
</dbReference>
<dbReference type="Gene3D" id="2.60.120.10">
    <property type="entry name" value="Jelly Rolls"/>
    <property type="match status" value="1"/>
</dbReference>
<dbReference type="PANTHER" id="PTHR43346">
    <property type="entry name" value="LIGAND BINDING DOMAIN PROTEIN, PUTATIVE (AFU_ORTHOLOGUE AFUA_6G14370)-RELATED"/>
    <property type="match status" value="1"/>
</dbReference>
<dbReference type="InterPro" id="IPR014710">
    <property type="entry name" value="RmlC-like_jellyroll"/>
</dbReference>
<gene>
    <name evidence="3" type="ORF">COS09_00945</name>
</gene>
<evidence type="ECO:0000259" key="2">
    <source>
        <dbReference type="Pfam" id="PF07883"/>
    </source>
</evidence>
<dbReference type="InterPro" id="IPR011051">
    <property type="entry name" value="RmlC_Cupin_sf"/>
</dbReference>
<reference evidence="4" key="1">
    <citation type="submission" date="2017-09" db="EMBL/GenBank/DDBJ databases">
        <title>Depth-based differentiation of microbial function through sediment-hosted aquifers and enrichment of novel symbionts in the deep terrestrial subsurface.</title>
        <authorList>
            <person name="Probst A.J."/>
            <person name="Ladd B."/>
            <person name="Jarett J.K."/>
            <person name="Geller-Mcgrath D.E."/>
            <person name="Sieber C.M.K."/>
            <person name="Emerson J.B."/>
            <person name="Anantharaman K."/>
            <person name="Thomas B.C."/>
            <person name="Malmstrom R."/>
            <person name="Stieglmeier M."/>
            <person name="Klingl A."/>
            <person name="Woyke T."/>
            <person name="Ryan C.M."/>
            <person name="Banfield J.F."/>
        </authorList>
    </citation>
    <scope>NUCLEOTIDE SEQUENCE [LARGE SCALE GENOMIC DNA]</scope>
</reference>
<feature type="region of interest" description="Disordered" evidence="1">
    <location>
        <begin position="104"/>
        <end position="132"/>
    </location>
</feature>
<feature type="compositionally biased region" description="Basic and acidic residues" evidence="1">
    <location>
        <begin position="106"/>
        <end position="132"/>
    </location>
</feature>
<dbReference type="InterPro" id="IPR052538">
    <property type="entry name" value="Flavonoid_dioxygenase-like"/>
</dbReference>
<dbReference type="SUPFAM" id="SSF51182">
    <property type="entry name" value="RmlC-like cupins"/>
    <property type="match status" value="1"/>
</dbReference>
<organism evidence="3 4">
    <name type="scientific">Candidatus Nealsonbacteria bacterium CG01_land_8_20_14_3_00_12</name>
    <dbReference type="NCBI Taxonomy" id="1974697"/>
    <lineage>
        <taxon>Bacteria</taxon>
        <taxon>Candidatus Nealsoniibacteriota</taxon>
    </lineage>
</organism>
<proteinExistence type="predicted"/>
<evidence type="ECO:0000256" key="1">
    <source>
        <dbReference type="SAM" id="MobiDB-lite"/>
    </source>
</evidence>